<evidence type="ECO:0000256" key="1">
    <source>
        <dbReference type="SAM" id="MobiDB-lite"/>
    </source>
</evidence>
<protein>
    <recommendedName>
        <fullName evidence="2">2EXR domain-containing protein</fullName>
    </recommendedName>
</protein>
<name>A0ABY2GUU8_9HYPO</name>
<keyword evidence="4" id="KW-1185">Reference proteome</keyword>
<accession>A0ABY2GUU8</accession>
<feature type="region of interest" description="Disordered" evidence="1">
    <location>
        <begin position="1"/>
        <end position="41"/>
    </location>
</feature>
<feature type="compositionally biased region" description="Acidic residues" evidence="1">
    <location>
        <begin position="509"/>
        <end position="519"/>
    </location>
</feature>
<evidence type="ECO:0000313" key="3">
    <source>
        <dbReference type="EMBL" id="TFA99706.1"/>
    </source>
</evidence>
<dbReference type="GeneID" id="300580086"/>
<feature type="compositionally biased region" description="Acidic residues" evidence="1">
    <location>
        <begin position="596"/>
        <end position="637"/>
    </location>
</feature>
<feature type="region of interest" description="Disordered" evidence="1">
    <location>
        <begin position="365"/>
        <end position="637"/>
    </location>
</feature>
<evidence type="ECO:0000313" key="4">
    <source>
        <dbReference type="Proteomes" id="UP001642720"/>
    </source>
</evidence>
<dbReference type="EMBL" id="PPTA01000013">
    <property type="protein sequence ID" value="TFA99706.1"/>
    <property type="molecule type" value="Genomic_DNA"/>
</dbReference>
<feature type="compositionally biased region" description="Acidic residues" evidence="1">
    <location>
        <begin position="365"/>
        <end position="390"/>
    </location>
</feature>
<sequence>MRGLSKADLLLEEAQETDNDSYDSAAEDEFYNGQDPADENPYKGRVFHPFSKLPPELRIRIWELALAEEAQPRILHFDLGLLPRPLDPDDEDAENDWVADLTVYPGRDLPLETQHARTIIAVSREARDVVLETLPHTLKLRSKGTSSGTATVYFHRDRDIAYIGAATLFADRFLCEWTDEWLDGRCDLEGFAENVTQLAVDCCSLEHGRDPDEQPLYERVLEPLSNLKRLFLHFGNRGSWRLQDQIWAGSDFVYTRTVAIRDRGNGYFLKEYVWPNADDYDDYARQLSVPTASVFRLPSRQRLTQLAHGAVVLPMFVFEDTGGYRVLASLRKLWQESYSTGIPVEDLSDGSLDGDDDVVDIEPDEYESEGIDDSEIMENGTDYDSDEDNLSGDQVYGDDGSSDGDDDDSDGDSGSDVVDGHRNVHNVPNGNAAAFSSPEPEPTSASGTQNSRKRRIVADSDDELPSEGSRKRHDRTGSFPVVLRSDTDDEGVGEMTAARKRRRRAAVVESDDEDDDDAEDRDRGKGKGEGRMRGKSSGSSSEDGDDDDNDSDDDEEDGDEDGENEAVDVRRLSLATRLQLVPPRHRSSRNRRNDSSDDDEDDEEDEEEDEDDDEDDDDERSEDELIDGIAEESDTSD</sequence>
<feature type="compositionally biased region" description="Acidic residues" evidence="1">
    <location>
        <begin position="400"/>
        <end position="413"/>
    </location>
</feature>
<feature type="compositionally biased region" description="Acidic residues" evidence="1">
    <location>
        <begin position="10"/>
        <end position="30"/>
    </location>
</feature>
<organism evidence="3 4">
    <name type="scientific">Trichoderma ghanense</name>
    <dbReference type="NCBI Taxonomy" id="65468"/>
    <lineage>
        <taxon>Eukaryota</taxon>
        <taxon>Fungi</taxon>
        <taxon>Dikarya</taxon>
        <taxon>Ascomycota</taxon>
        <taxon>Pezizomycotina</taxon>
        <taxon>Sordariomycetes</taxon>
        <taxon>Hypocreomycetidae</taxon>
        <taxon>Hypocreales</taxon>
        <taxon>Hypocreaceae</taxon>
        <taxon>Trichoderma</taxon>
    </lineage>
</organism>
<proteinExistence type="predicted"/>
<feature type="compositionally biased region" description="Basic and acidic residues" evidence="1">
    <location>
        <begin position="520"/>
        <end position="532"/>
    </location>
</feature>
<dbReference type="Pfam" id="PF20150">
    <property type="entry name" value="2EXR"/>
    <property type="match status" value="1"/>
</dbReference>
<feature type="compositionally biased region" description="Acidic residues" evidence="1">
    <location>
        <begin position="542"/>
        <end position="566"/>
    </location>
</feature>
<evidence type="ECO:0000259" key="2">
    <source>
        <dbReference type="Pfam" id="PF20150"/>
    </source>
</evidence>
<dbReference type="RefSeq" id="XP_073555908.1">
    <property type="nucleotide sequence ID" value="XM_073705636.1"/>
</dbReference>
<gene>
    <name evidence="3" type="ORF">CCMA1212_008504</name>
</gene>
<dbReference type="Proteomes" id="UP001642720">
    <property type="component" value="Unassembled WGS sequence"/>
</dbReference>
<dbReference type="PANTHER" id="PTHR35910">
    <property type="entry name" value="2EXR DOMAIN-CONTAINING PROTEIN"/>
    <property type="match status" value="1"/>
</dbReference>
<comment type="caution">
    <text evidence="3">The sequence shown here is derived from an EMBL/GenBank/DDBJ whole genome shotgun (WGS) entry which is preliminary data.</text>
</comment>
<dbReference type="PANTHER" id="PTHR35910:SF6">
    <property type="entry name" value="2EXR DOMAIN-CONTAINING PROTEIN"/>
    <property type="match status" value="1"/>
</dbReference>
<feature type="domain" description="2EXR" evidence="2">
    <location>
        <begin position="47"/>
        <end position="160"/>
    </location>
</feature>
<dbReference type="InterPro" id="IPR045518">
    <property type="entry name" value="2EXR"/>
</dbReference>
<reference evidence="3 4" key="1">
    <citation type="submission" date="2018-01" db="EMBL/GenBank/DDBJ databases">
        <title>Genome characterization of the sugarcane-associated fungus Trichoderma ghanense CCMA-1212 and their application in lignocelulose bioconversion.</title>
        <authorList>
            <person name="Steindorff A.S."/>
            <person name="Mendes T.D."/>
            <person name="Vilela E.S.D."/>
            <person name="Rodrigues D.S."/>
            <person name="Formighieri E.F."/>
            <person name="Melo I.S."/>
            <person name="Favaro L.C.L."/>
        </authorList>
    </citation>
    <scope>NUCLEOTIDE SEQUENCE [LARGE SCALE GENOMIC DNA]</scope>
    <source>
        <strain evidence="3 4">CCMA-1212</strain>
    </source>
</reference>